<comment type="subcellular location">
    <subcellularLocation>
        <location evidence="1">Membrane</location>
        <topology evidence="1">Multi-pass membrane protein</topology>
    </subcellularLocation>
</comment>
<evidence type="ECO:0000256" key="1">
    <source>
        <dbReference type="ARBA" id="ARBA00004141"/>
    </source>
</evidence>
<dbReference type="GO" id="GO:0005886">
    <property type="term" value="C:plasma membrane"/>
    <property type="evidence" value="ECO:0007669"/>
    <property type="project" value="TreeGrafter"/>
</dbReference>
<keyword evidence="7" id="KW-1185">Reference proteome</keyword>
<proteinExistence type="predicted"/>
<feature type="transmembrane region" description="Helical" evidence="5">
    <location>
        <begin position="120"/>
        <end position="143"/>
    </location>
</feature>
<dbReference type="PANTHER" id="PTHR23501:SF198">
    <property type="entry name" value="AZOLE RESISTANCE PROTEIN 1-RELATED"/>
    <property type="match status" value="1"/>
</dbReference>
<name>A0A1G4BN62_9PEZI</name>
<evidence type="ECO:0000313" key="6">
    <source>
        <dbReference type="EMBL" id="OHF02881.1"/>
    </source>
</evidence>
<evidence type="ECO:0000256" key="3">
    <source>
        <dbReference type="ARBA" id="ARBA00022989"/>
    </source>
</evidence>
<feature type="transmembrane region" description="Helical" evidence="5">
    <location>
        <begin position="86"/>
        <end position="108"/>
    </location>
</feature>
<gene>
    <name evidence="6" type="ORF">CORC01_01639</name>
</gene>
<feature type="transmembrane region" description="Helical" evidence="5">
    <location>
        <begin position="59"/>
        <end position="80"/>
    </location>
</feature>
<keyword evidence="2 5" id="KW-0812">Transmembrane</keyword>
<dbReference type="SUPFAM" id="SSF103473">
    <property type="entry name" value="MFS general substrate transporter"/>
    <property type="match status" value="1"/>
</dbReference>
<comment type="caution">
    <text evidence="6">The sequence shown here is derived from an EMBL/GenBank/DDBJ whole genome shotgun (WGS) entry which is preliminary data.</text>
</comment>
<evidence type="ECO:0000256" key="5">
    <source>
        <dbReference type="SAM" id="Phobius"/>
    </source>
</evidence>
<dbReference type="Proteomes" id="UP000176998">
    <property type="component" value="Unassembled WGS sequence"/>
</dbReference>
<keyword evidence="3 5" id="KW-1133">Transmembrane helix</keyword>
<dbReference type="AlphaFoldDB" id="A0A1G4BN62"/>
<dbReference type="GeneID" id="34554803"/>
<sequence length="160" mass="17142">MHDWNSSRVVLLIALFAVRLVAFIATEAKSAVQSGTATLLLFISLVIASTLSGQLVSRIGYCPAFTILSSVLIPVGGGLLSGTRSYVGFQIILGFGIGVSLRHGPIAVQTELQRKHSTKAFSLIFFFQQLGGAIFASIGQIMLNNKFIERLTSAVQDLDL</sequence>
<protein>
    <recommendedName>
        <fullName evidence="8">Major facilitator superfamily transporter</fullName>
    </recommendedName>
</protein>
<evidence type="ECO:0000313" key="7">
    <source>
        <dbReference type="Proteomes" id="UP000176998"/>
    </source>
</evidence>
<evidence type="ECO:0000256" key="2">
    <source>
        <dbReference type="ARBA" id="ARBA00022692"/>
    </source>
</evidence>
<accession>A0A1G4BN62</accession>
<dbReference type="GO" id="GO:0022857">
    <property type="term" value="F:transmembrane transporter activity"/>
    <property type="evidence" value="ECO:0007669"/>
    <property type="project" value="TreeGrafter"/>
</dbReference>
<dbReference type="EMBL" id="MJBS01000009">
    <property type="protein sequence ID" value="OHF02881.1"/>
    <property type="molecule type" value="Genomic_DNA"/>
</dbReference>
<organism evidence="6 7">
    <name type="scientific">Colletotrichum orchidophilum</name>
    <dbReference type="NCBI Taxonomy" id="1209926"/>
    <lineage>
        <taxon>Eukaryota</taxon>
        <taxon>Fungi</taxon>
        <taxon>Dikarya</taxon>
        <taxon>Ascomycota</taxon>
        <taxon>Pezizomycotina</taxon>
        <taxon>Sordariomycetes</taxon>
        <taxon>Hypocreomycetidae</taxon>
        <taxon>Glomerellales</taxon>
        <taxon>Glomerellaceae</taxon>
        <taxon>Colletotrichum</taxon>
    </lineage>
</organism>
<reference evidence="6 7" key="1">
    <citation type="submission" date="2016-09" db="EMBL/GenBank/DDBJ databases">
        <authorList>
            <person name="Capua I."/>
            <person name="De Benedictis P."/>
            <person name="Joannis T."/>
            <person name="Lombin L.H."/>
            <person name="Cattoli G."/>
        </authorList>
    </citation>
    <scope>NUCLEOTIDE SEQUENCE [LARGE SCALE GENOMIC DNA]</scope>
    <source>
        <strain evidence="6 7">IMI 309357</strain>
    </source>
</reference>
<dbReference type="InterPro" id="IPR036259">
    <property type="entry name" value="MFS_trans_sf"/>
</dbReference>
<evidence type="ECO:0000256" key="4">
    <source>
        <dbReference type="ARBA" id="ARBA00023136"/>
    </source>
</evidence>
<dbReference type="PANTHER" id="PTHR23501">
    <property type="entry name" value="MAJOR FACILITATOR SUPERFAMILY"/>
    <property type="match status" value="1"/>
</dbReference>
<evidence type="ECO:0008006" key="8">
    <source>
        <dbReference type="Google" id="ProtNLM"/>
    </source>
</evidence>
<keyword evidence="4 5" id="KW-0472">Membrane</keyword>
<dbReference type="OrthoDB" id="10021397at2759"/>
<dbReference type="Gene3D" id="1.20.1250.20">
    <property type="entry name" value="MFS general substrate transporter like domains"/>
    <property type="match status" value="1"/>
</dbReference>
<feature type="transmembrane region" description="Helical" evidence="5">
    <location>
        <begin position="32"/>
        <end position="52"/>
    </location>
</feature>
<dbReference type="RefSeq" id="XP_022480019.1">
    <property type="nucleotide sequence ID" value="XM_022613293.1"/>
</dbReference>